<name>E0W3C4_PEDHC</name>
<dbReference type="InParanoid" id="E0W3C4"/>
<dbReference type="CTD" id="8237009"/>
<gene>
    <name evidence="4" type="primary">8237009</name>
    <name evidence="3" type="ORF">Phum_PHUM603200</name>
</gene>
<dbReference type="PANTHER" id="PTHR43215">
    <property type="entry name" value="RADIAL SPOKE HEAD 1 HOMOLOG"/>
    <property type="match status" value="1"/>
</dbReference>
<sequence length="292" mass="33808">MSEFETMGEGGEEADYIGEYYGDRNSKNERHGFGQAILPNKDRYKGYYRKNLRHGKGFYAFRNGARYEGQYRKGIKHGFGTFWYPDGSKYEGDWKRDLRHGFGAYYYSNGDLYEGHWYKGIKEGLGTYSWSNNTEVKFLGTWRNGMMDGPGQIIHQGHRYHGNFKFNLPHGRGCYTFEGIGMLHGFYTHVKDPNYREEENVLPSGDNEENLKKPSRKGIIPLWKARKFTEFLSSMMPKDPVPVEIPDSVSTSPDEDSDSLPQPETEDEEGLESEVGPYMESLENLVRFSNFY</sequence>
<keyword evidence="5" id="KW-1185">Reference proteome</keyword>
<keyword evidence="1" id="KW-0677">Repeat</keyword>
<dbReference type="AlphaFoldDB" id="E0W3C4"/>
<dbReference type="KEGG" id="phu:Phum_PHUM603200"/>
<dbReference type="VEuPathDB" id="VectorBase:PHUM603200"/>
<evidence type="ECO:0000313" key="5">
    <source>
        <dbReference type="Proteomes" id="UP000009046"/>
    </source>
</evidence>
<evidence type="ECO:0000313" key="4">
    <source>
        <dbReference type="EnsemblMetazoa" id="PHUM603200-PA"/>
    </source>
</evidence>
<feature type="compositionally biased region" description="Acidic residues" evidence="2">
    <location>
        <begin position="253"/>
        <end position="272"/>
    </location>
</feature>
<reference evidence="4" key="3">
    <citation type="submission" date="2021-02" db="UniProtKB">
        <authorList>
            <consortium name="EnsemblMetazoa"/>
        </authorList>
    </citation>
    <scope>IDENTIFICATION</scope>
    <source>
        <strain evidence="4">USDA</strain>
    </source>
</reference>
<dbReference type="HOGENOM" id="CLU_032017_2_0_1"/>
<dbReference type="FunFam" id="2.20.110.10:FF:000002">
    <property type="entry name" value="Phosphatidylinositol 4-phosphate 5-kinase 8"/>
    <property type="match status" value="1"/>
</dbReference>
<dbReference type="PANTHER" id="PTHR43215:SF14">
    <property type="entry name" value="RADIAL SPOKE HEAD 1 HOMOLOG"/>
    <property type="match status" value="1"/>
</dbReference>
<dbReference type="EMBL" id="DS235882">
    <property type="protein sequence ID" value="EEB20130.1"/>
    <property type="molecule type" value="Genomic_DNA"/>
</dbReference>
<dbReference type="OrthoDB" id="423343at2759"/>
<dbReference type="InterPro" id="IPR003409">
    <property type="entry name" value="MORN"/>
</dbReference>
<dbReference type="eggNOG" id="KOG0231">
    <property type="taxonomic scope" value="Eukaryota"/>
</dbReference>
<dbReference type="STRING" id="121224.E0W3C4"/>
<dbReference type="EnsemblMetazoa" id="PHUM603200-RA">
    <property type="protein sequence ID" value="PHUM603200-PA"/>
    <property type="gene ID" value="PHUM603200"/>
</dbReference>
<dbReference type="SUPFAM" id="SSF82185">
    <property type="entry name" value="Histone H3 K4-specific methyltransferase SET7/9 N-terminal domain"/>
    <property type="match status" value="1"/>
</dbReference>
<evidence type="ECO:0000256" key="1">
    <source>
        <dbReference type="ARBA" id="ARBA00022737"/>
    </source>
</evidence>
<dbReference type="EMBL" id="AAZO01007367">
    <property type="status" value="NOT_ANNOTATED_CDS"/>
    <property type="molecule type" value="Genomic_DNA"/>
</dbReference>
<dbReference type="GeneID" id="8237009"/>
<dbReference type="OMA" id="IYEGAWF"/>
<reference evidence="3" key="1">
    <citation type="submission" date="2007-04" db="EMBL/GenBank/DDBJ databases">
        <title>Annotation of Pediculus humanus corporis strain USDA.</title>
        <authorList>
            <person name="Kirkness E."/>
            <person name="Hannick L."/>
            <person name="Hass B."/>
            <person name="Bruggner R."/>
            <person name="Lawson D."/>
            <person name="Bidwell S."/>
            <person name="Joardar V."/>
            <person name="Caler E."/>
            <person name="Walenz B."/>
            <person name="Inman J."/>
            <person name="Schobel S."/>
            <person name="Galinsky K."/>
            <person name="Amedeo P."/>
            <person name="Strausberg R."/>
        </authorList>
    </citation>
    <scope>NUCLEOTIDE SEQUENCE</scope>
    <source>
        <strain evidence="3">USDA</strain>
    </source>
</reference>
<dbReference type="Gene3D" id="2.20.110.10">
    <property type="entry name" value="Histone H3 K4-specific methyltransferase SET7/9 N-terminal domain"/>
    <property type="match status" value="2"/>
</dbReference>
<dbReference type="Pfam" id="PF02493">
    <property type="entry name" value="MORN"/>
    <property type="match status" value="6"/>
</dbReference>
<proteinExistence type="predicted"/>
<dbReference type="SMART" id="SM00698">
    <property type="entry name" value="MORN"/>
    <property type="match status" value="6"/>
</dbReference>
<accession>E0W3C4</accession>
<reference evidence="3" key="2">
    <citation type="submission" date="2007-04" db="EMBL/GenBank/DDBJ databases">
        <title>The genome of the human body louse.</title>
        <authorList>
            <consortium name="The Human Body Louse Genome Consortium"/>
            <person name="Kirkness E."/>
            <person name="Walenz B."/>
            <person name="Hass B."/>
            <person name="Bruggner R."/>
            <person name="Strausberg R."/>
        </authorList>
    </citation>
    <scope>NUCLEOTIDE SEQUENCE</scope>
    <source>
        <strain evidence="3">USDA</strain>
    </source>
</reference>
<feature type="region of interest" description="Disordered" evidence="2">
    <location>
        <begin position="238"/>
        <end position="279"/>
    </location>
</feature>
<dbReference type="RefSeq" id="XP_002432868.1">
    <property type="nucleotide sequence ID" value="XM_002432823.1"/>
</dbReference>
<dbReference type="Proteomes" id="UP000009046">
    <property type="component" value="Unassembled WGS sequence"/>
</dbReference>
<evidence type="ECO:0000256" key="2">
    <source>
        <dbReference type="SAM" id="MobiDB-lite"/>
    </source>
</evidence>
<organism>
    <name type="scientific">Pediculus humanus subsp. corporis</name>
    <name type="common">Body louse</name>
    <dbReference type="NCBI Taxonomy" id="121224"/>
    <lineage>
        <taxon>Eukaryota</taxon>
        <taxon>Metazoa</taxon>
        <taxon>Ecdysozoa</taxon>
        <taxon>Arthropoda</taxon>
        <taxon>Hexapoda</taxon>
        <taxon>Insecta</taxon>
        <taxon>Pterygota</taxon>
        <taxon>Neoptera</taxon>
        <taxon>Paraneoptera</taxon>
        <taxon>Psocodea</taxon>
        <taxon>Troctomorpha</taxon>
        <taxon>Phthiraptera</taxon>
        <taxon>Anoplura</taxon>
        <taxon>Pediculidae</taxon>
        <taxon>Pediculus</taxon>
    </lineage>
</organism>
<protein>
    <submittedName>
        <fullName evidence="3 4">Testis-specific gene A2 protein, putative</fullName>
    </submittedName>
</protein>
<evidence type="ECO:0000313" key="3">
    <source>
        <dbReference type="EMBL" id="EEB20130.1"/>
    </source>
</evidence>